<comment type="caution">
    <text evidence="1">The sequence shown here is derived from an EMBL/GenBank/DDBJ whole genome shotgun (WGS) entry which is preliminary data.</text>
</comment>
<protein>
    <submittedName>
        <fullName evidence="1">Uncharacterized protein</fullName>
    </submittedName>
</protein>
<keyword evidence="2" id="KW-1185">Reference proteome</keyword>
<accession>A0ABD3RJI0</accession>
<dbReference type="Proteomes" id="UP001634393">
    <property type="component" value="Unassembled WGS sequence"/>
</dbReference>
<dbReference type="AlphaFoldDB" id="A0ABD3RJI0"/>
<proteinExistence type="predicted"/>
<evidence type="ECO:0000313" key="2">
    <source>
        <dbReference type="Proteomes" id="UP001634393"/>
    </source>
</evidence>
<gene>
    <name evidence="1" type="ORF">ACJIZ3_014391</name>
</gene>
<name>A0ABD3RJI0_9LAMI</name>
<sequence>MAWNMVWKGLPRQAQFPSHLILPAPNFLRFSWWPLLRVY</sequence>
<evidence type="ECO:0000313" key="1">
    <source>
        <dbReference type="EMBL" id="KAL3813123.1"/>
    </source>
</evidence>
<dbReference type="EMBL" id="JBJXBP010000008">
    <property type="protein sequence ID" value="KAL3813123.1"/>
    <property type="molecule type" value="Genomic_DNA"/>
</dbReference>
<organism evidence="1 2">
    <name type="scientific">Penstemon smallii</name>
    <dbReference type="NCBI Taxonomy" id="265156"/>
    <lineage>
        <taxon>Eukaryota</taxon>
        <taxon>Viridiplantae</taxon>
        <taxon>Streptophyta</taxon>
        <taxon>Embryophyta</taxon>
        <taxon>Tracheophyta</taxon>
        <taxon>Spermatophyta</taxon>
        <taxon>Magnoliopsida</taxon>
        <taxon>eudicotyledons</taxon>
        <taxon>Gunneridae</taxon>
        <taxon>Pentapetalae</taxon>
        <taxon>asterids</taxon>
        <taxon>lamiids</taxon>
        <taxon>Lamiales</taxon>
        <taxon>Plantaginaceae</taxon>
        <taxon>Cheloneae</taxon>
        <taxon>Penstemon</taxon>
    </lineage>
</organism>
<reference evidence="1 2" key="1">
    <citation type="submission" date="2024-12" db="EMBL/GenBank/DDBJ databases">
        <title>The unique morphological basis and parallel evolutionary history of personate flowers in Penstemon.</title>
        <authorList>
            <person name="Depatie T.H."/>
            <person name="Wessinger C.A."/>
        </authorList>
    </citation>
    <scope>NUCLEOTIDE SEQUENCE [LARGE SCALE GENOMIC DNA]</scope>
    <source>
        <strain evidence="1">WTNN_2</strain>
        <tissue evidence="1">Leaf</tissue>
    </source>
</reference>